<evidence type="ECO:0000256" key="1">
    <source>
        <dbReference type="PROSITE-ProRule" id="PRU00108"/>
    </source>
</evidence>
<keyword evidence="1 2" id="KW-0371">Homeobox</keyword>
<sequence>MASYLGGSEGAAQVEVVAGELGNWEGLHAELGVGGLNGAQKGAQTPGAPEIRNGERPHRHGLCSHVAGPPPVPQGWGPAPGAPSEPALWPKASGPRRPWPGHSADPGVSGDEVGRGLGRLPGPHPAFFTPGRPAPASLPLRARGPNWAAAACSVPRPLAWDTAPTSRAPPSFSAGEAREAAWGVTGGRGLRVYWIPPGGVGAEAASSGPGSGSGRFTGPGLRRNPAWLRGPDLRPLPTPAAGDAGRTPSPNPGDAVAQSGGGSGRGRVPPYGAGDRGRRRHCAPVLRDRRGAQNADAVGAVTAVTVPSSVAVPALATVETARLGGNAPVAQPSGVASPSSSGWASTPEELGGGWSGRVHRARGPSRHSRPARRSAGPSAVSFPRTPPRVLRGRTAWTRRTRALADLKPARAQVSGLDTRSSVPRRGEWEWDPLPGLRPRPAWWGLGEMKGIRGSRTLAAPVTSPAAPPLPQTSRSRGGVNGLLSVQANRAPAPSSWAYKWRSPWCLPRLASPAWPSPPAHVAALRLSSSSPRGPQQPSSFGSVDWLSQSSCPGPTHSLRPANLPGGPPWSGPGIRYPGAASGHQHGGGWRTVAGRGKDPGGCIPPRACGVSSRTGQGLACALTGEPNPWRAPRVRTAFSTEQVHTLEGVFRHHQFLGPLERKRLAREMQLSEVQVRWAGQTGVGKGEPVASSHPCCHLGFPAGKNVVSESPDEAQDAQLNSPFSGSLHVPLARLASGLQLLCPWAPLPGPQAPSEVSAKWNKRPWPLPGLPAAGSPWHTTPQAQDVVCKLRGQPCPWSPGACVLCLRWGMRFEEVPPTPHLTHTVCAACTWHLPGGQGCSVYIVAAPLTLSHAKVLENIKATSSLKDFKRVSLGSK</sequence>
<evidence type="ECO:0000256" key="3">
    <source>
        <dbReference type="SAM" id="MobiDB-lite"/>
    </source>
</evidence>
<dbReference type="PROSITE" id="PS50071">
    <property type="entry name" value="HOMEOBOX_2"/>
    <property type="match status" value="1"/>
</dbReference>
<accession>A0ABQ9UQI2</accession>
<dbReference type="Proteomes" id="UP001266305">
    <property type="component" value="Unassembled WGS sequence"/>
</dbReference>
<dbReference type="SMART" id="SM00389">
    <property type="entry name" value="HOX"/>
    <property type="match status" value="1"/>
</dbReference>
<keyword evidence="6" id="KW-1185">Reference proteome</keyword>
<dbReference type="CDD" id="cd00086">
    <property type="entry name" value="homeodomain"/>
    <property type="match status" value="1"/>
</dbReference>
<comment type="subcellular location">
    <subcellularLocation>
        <location evidence="1 2">Nucleus</location>
    </subcellularLocation>
</comment>
<feature type="compositionally biased region" description="Polar residues" evidence="3">
    <location>
        <begin position="334"/>
        <end position="344"/>
    </location>
</feature>
<feature type="region of interest" description="Disordered" evidence="3">
    <location>
        <begin position="460"/>
        <end position="479"/>
    </location>
</feature>
<dbReference type="InterPro" id="IPR009057">
    <property type="entry name" value="Homeodomain-like_sf"/>
</dbReference>
<feature type="region of interest" description="Disordered" evidence="3">
    <location>
        <begin position="35"/>
        <end position="133"/>
    </location>
</feature>
<keyword evidence="1 2" id="KW-0238">DNA-binding</keyword>
<organism evidence="5 6">
    <name type="scientific">Saguinus oedipus</name>
    <name type="common">Cotton-top tamarin</name>
    <name type="synonym">Oedipomidas oedipus</name>
    <dbReference type="NCBI Taxonomy" id="9490"/>
    <lineage>
        <taxon>Eukaryota</taxon>
        <taxon>Metazoa</taxon>
        <taxon>Chordata</taxon>
        <taxon>Craniata</taxon>
        <taxon>Vertebrata</taxon>
        <taxon>Euteleostomi</taxon>
        <taxon>Mammalia</taxon>
        <taxon>Eutheria</taxon>
        <taxon>Euarchontoglires</taxon>
        <taxon>Primates</taxon>
        <taxon>Haplorrhini</taxon>
        <taxon>Platyrrhini</taxon>
        <taxon>Cebidae</taxon>
        <taxon>Callitrichinae</taxon>
        <taxon>Saguinus</taxon>
    </lineage>
</organism>
<name>A0ABQ9UQI2_SAGOE</name>
<feature type="region of interest" description="Disordered" evidence="3">
    <location>
        <begin position="202"/>
        <end position="280"/>
    </location>
</feature>
<dbReference type="EMBL" id="JASSZA010000011">
    <property type="protein sequence ID" value="KAK2099346.1"/>
    <property type="molecule type" value="Genomic_DNA"/>
</dbReference>
<dbReference type="Gene3D" id="1.10.10.60">
    <property type="entry name" value="Homeodomain-like"/>
    <property type="match status" value="1"/>
</dbReference>
<protein>
    <recommendedName>
        <fullName evidence="4">Homeobox domain-containing protein</fullName>
    </recommendedName>
</protein>
<feature type="compositionally biased region" description="Low complexity" evidence="3">
    <location>
        <begin position="525"/>
        <end position="542"/>
    </location>
</feature>
<feature type="region of interest" description="Disordered" evidence="3">
    <location>
        <begin position="325"/>
        <end position="387"/>
    </location>
</feature>
<keyword evidence="1 2" id="KW-0539">Nucleus</keyword>
<dbReference type="SUPFAM" id="SSF46689">
    <property type="entry name" value="Homeodomain-like"/>
    <property type="match status" value="1"/>
</dbReference>
<evidence type="ECO:0000313" key="5">
    <source>
        <dbReference type="EMBL" id="KAK2099346.1"/>
    </source>
</evidence>
<evidence type="ECO:0000313" key="6">
    <source>
        <dbReference type="Proteomes" id="UP001266305"/>
    </source>
</evidence>
<reference evidence="5 6" key="1">
    <citation type="submission" date="2023-05" db="EMBL/GenBank/DDBJ databases">
        <title>B98-5 Cell Line De Novo Hybrid Assembly: An Optical Mapping Approach.</title>
        <authorList>
            <person name="Kananen K."/>
            <person name="Auerbach J.A."/>
            <person name="Kautto E."/>
            <person name="Blachly J.S."/>
        </authorList>
    </citation>
    <scope>NUCLEOTIDE SEQUENCE [LARGE SCALE GENOMIC DNA]</scope>
    <source>
        <strain evidence="5">B95-8</strain>
        <tissue evidence="5">Cell line</tissue>
    </source>
</reference>
<feature type="domain" description="Homeobox" evidence="4">
    <location>
        <begin position="629"/>
        <end position="676"/>
    </location>
</feature>
<proteinExistence type="predicted"/>
<feature type="region of interest" description="Disordered" evidence="3">
    <location>
        <begin position="525"/>
        <end position="598"/>
    </location>
</feature>
<feature type="DNA-binding region" description="Homeobox" evidence="1">
    <location>
        <begin position="631"/>
        <end position="677"/>
    </location>
</feature>
<dbReference type="Pfam" id="PF00046">
    <property type="entry name" value="Homeodomain"/>
    <property type="match status" value="1"/>
</dbReference>
<comment type="caution">
    <text evidence="5">The sequence shown here is derived from an EMBL/GenBank/DDBJ whole genome shotgun (WGS) entry which is preliminary data.</text>
</comment>
<evidence type="ECO:0000259" key="4">
    <source>
        <dbReference type="PROSITE" id="PS50071"/>
    </source>
</evidence>
<dbReference type="InterPro" id="IPR001356">
    <property type="entry name" value="HD"/>
</dbReference>
<gene>
    <name evidence="5" type="ORF">P7K49_024797</name>
</gene>
<feature type="compositionally biased region" description="Basic residues" evidence="3">
    <location>
        <begin position="357"/>
        <end position="372"/>
    </location>
</feature>
<evidence type="ECO:0000256" key="2">
    <source>
        <dbReference type="RuleBase" id="RU000682"/>
    </source>
</evidence>